<dbReference type="PANTHER" id="PTHR35903:SF1">
    <property type="entry name" value="FLAGELLIN B1"/>
    <property type="match status" value="1"/>
</dbReference>
<dbReference type="InterPro" id="IPR002774">
    <property type="entry name" value="Flagellin_arc-type"/>
</dbReference>
<keyword evidence="7" id="KW-1185">Reference proteome</keyword>
<comment type="caution">
    <text evidence="6">The sequence shown here is derived from an EMBL/GenBank/DDBJ whole genome shotgun (WGS) entry which is preliminary data.</text>
</comment>
<proteinExistence type="inferred from homology"/>
<evidence type="ECO:0000256" key="4">
    <source>
        <dbReference type="RuleBase" id="RU361282"/>
    </source>
</evidence>
<evidence type="ECO:0000256" key="1">
    <source>
        <dbReference type="ARBA" id="ARBA00004618"/>
    </source>
</evidence>
<keyword evidence="5" id="KW-1133">Transmembrane helix</keyword>
<evidence type="ECO:0000256" key="2">
    <source>
        <dbReference type="ARBA" id="ARBA00010256"/>
    </source>
</evidence>
<evidence type="ECO:0000256" key="5">
    <source>
        <dbReference type="SAM" id="Phobius"/>
    </source>
</evidence>
<evidence type="ECO:0000313" key="6">
    <source>
        <dbReference type="EMBL" id="MFB9824298.1"/>
    </source>
</evidence>
<dbReference type="GeneID" id="67209864"/>
<keyword evidence="5" id="KW-0812">Transmembrane</keyword>
<evidence type="ECO:0000256" key="3">
    <source>
        <dbReference type="ARBA" id="ARBA00022440"/>
    </source>
</evidence>
<comment type="subcellular location">
    <subcellularLocation>
        <location evidence="1 4">Archaeal flagellum</location>
    </subcellularLocation>
</comment>
<keyword evidence="3 4" id="KW-0974">Archaeal flagellum</keyword>
<dbReference type="RefSeq" id="WP_222922564.1">
    <property type="nucleotide sequence ID" value="NZ_CP082286.1"/>
</dbReference>
<dbReference type="PANTHER" id="PTHR35903">
    <property type="entry name" value="FLAGELLIN B1"/>
    <property type="match status" value="1"/>
</dbReference>
<keyword evidence="5" id="KW-0472">Membrane</keyword>
<comment type="similarity">
    <text evidence="2 4">Belongs to the archaeal flagellin family.</text>
</comment>
<dbReference type="InterPro" id="IPR013373">
    <property type="entry name" value="Flagellin/pilin_N_arc"/>
</dbReference>
<dbReference type="Proteomes" id="UP001589595">
    <property type="component" value="Unassembled WGS sequence"/>
</dbReference>
<dbReference type="NCBIfam" id="TIGR02537">
    <property type="entry name" value="arch_flag_Nterm"/>
    <property type="match status" value="1"/>
</dbReference>
<name>A0ABD5MLU2_9EURY</name>
<dbReference type="AlphaFoldDB" id="A0ABD5MLU2"/>
<dbReference type="EMBL" id="JBHMAJ010000006">
    <property type="protein sequence ID" value="MFB9824298.1"/>
    <property type="molecule type" value="Genomic_DNA"/>
</dbReference>
<gene>
    <name evidence="6" type="ORF">ACFFOL_08990</name>
</gene>
<reference evidence="6" key="1">
    <citation type="submission" date="2024-09" db="EMBL/GenBank/DDBJ databases">
        <authorList>
            <person name="Sun Q."/>
        </authorList>
    </citation>
    <scope>NUCLEOTIDE SEQUENCE [LARGE SCALE GENOMIC DNA]</scope>
    <source>
        <strain evidence="6">JCM 31273</strain>
    </source>
</reference>
<evidence type="ECO:0000313" key="7">
    <source>
        <dbReference type="Proteomes" id="UP001589595"/>
    </source>
</evidence>
<comment type="function">
    <text evidence="4">Flagellin is the subunit protein which polymerizes to form the filaments of archaeal flagella.</text>
</comment>
<dbReference type="GO" id="GO:0097589">
    <property type="term" value="C:archaeal-type flagellum"/>
    <property type="evidence" value="ECO:0007669"/>
    <property type="project" value="UniProtKB-SubCell"/>
</dbReference>
<protein>
    <recommendedName>
        <fullName evidence="4">Flagellin</fullName>
    </recommendedName>
</protein>
<sequence length="201" mass="21224">MFEFITDEEERGQVGIGTLIVFIAMVLVAAIAAGVLINTAGFLQSKSQETGQQSSKQVSDRVQEVATVGNVTNAGEIDLVNVTVTQAPGAGEIDIQNATVSWIDNSGTYQLVSTTQNYTAGSGPTGDEFSYVAVKDSDNSDNVLNDADDRLNLVFDVSEFTGEELTEGDEVTIKINTMAGATTSIRFTVPSSLGQKSAVEL</sequence>
<feature type="transmembrane region" description="Helical" evidence="5">
    <location>
        <begin position="12"/>
        <end position="37"/>
    </location>
</feature>
<dbReference type="Pfam" id="PF01917">
    <property type="entry name" value="Flagellin_arch-type"/>
    <property type="match status" value="1"/>
</dbReference>
<accession>A0ABD5MLU2</accession>
<organism evidence="6 7">
    <name type="scientific">Halobaculum roseum</name>
    <dbReference type="NCBI Taxonomy" id="2175149"/>
    <lineage>
        <taxon>Archaea</taxon>
        <taxon>Methanobacteriati</taxon>
        <taxon>Methanobacteriota</taxon>
        <taxon>Stenosarchaea group</taxon>
        <taxon>Halobacteria</taxon>
        <taxon>Halobacteriales</taxon>
        <taxon>Haloferacaceae</taxon>
        <taxon>Halobaculum</taxon>
    </lineage>
</organism>